<comment type="caution">
    <text evidence="2">The sequence shown here is derived from an EMBL/GenBank/DDBJ whole genome shotgun (WGS) entry which is preliminary data.</text>
</comment>
<dbReference type="AlphaFoldDB" id="A0A8S1RWY9"/>
<sequence>MNQNESSDIIEKLDLHISCRQLDDLNIVSDLDPYVVIYQNNNNHWTIIGQTEVIKNDLNPNYKTSIQLEYHFEVQQHLKLEVYHYISPTQSNIVGIAETTVAHIVASKDQILMGDLITFSGRRSGNFIIQAVVVEQTKEDILLTLSGHNVKETRFWFWHGTSPQLKFYRYIMDDNNPVLIYETNFAKNTTQPTWKDVTFTSSKLCGGDYQMDIKVELWDHRNNGKHLYLGETTFCVNELIDHKRKSMILQKEFINKTKGGESFGVLQFNRFQFNHNYTLLEYCRGGLQLKLITAIDFTASNGKFNDPNSLHYMKSKGAPSQYLQAITSLMEILICYDQDKNVPVYGFGCKPKMNLINTNKTLSSFALNDNPEDPEVIGLDGIVQCYIKQLPNLCFDGPGQLLPSLKIAMDMAYQLKLQDSDKYQILLIFTHGQVSDMKEFTNELIAFSNLPLSIIIIGIGDGNFDELEILNNQVKSIVDSYGNYATRSFLQFVPFNQFKNDLARQVLPQINKQLLQYMKVLDKSPKPINHKNLLNLKLTRQYPQPQPCVPLQPQFPSKLLYPPQLVFPPQLSYPNQPQTGVALNQQAYTDQAFQQGLAQQTNQQFAHPSQ</sequence>
<name>A0A8S1RWY9_PAROT</name>
<feature type="domain" description="C2" evidence="1">
    <location>
        <begin position="1"/>
        <end position="114"/>
    </location>
</feature>
<dbReference type="FunFam" id="2.60.40.150:FF:000401">
    <property type="entry name" value="Uncharacterized protein"/>
    <property type="match status" value="1"/>
</dbReference>
<dbReference type="Pfam" id="PF00168">
    <property type="entry name" value="C2"/>
    <property type="match status" value="2"/>
</dbReference>
<dbReference type="InterPro" id="IPR010734">
    <property type="entry name" value="Copine_C"/>
</dbReference>
<keyword evidence="3" id="KW-1185">Reference proteome</keyword>
<dbReference type="SMART" id="SM00239">
    <property type="entry name" value="C2"/>
    <property type="match status" value="2"/>
</dbReference>
<dbReference type="GO" id="GO:0005544">
    <property type="term" value="F:calcium-dependent phospholipid binding"/>
    <property type="evidence" value="ECO:0007669"/>
    <property type="project" value="InterPro"/>
</dbReference>
<dbReference type="PROSITE" id="PS50004">
    <property type="entry name" value="C2"/>
    <property type="match status" value="1"/>
</dbReference>
<evidence type="ECO:0000313" key="2">
    <source>
        <dbReference type="EMBL" id="CAD8133561.1"/>
    </source>
</evidence>
<reference evidence="2" key="1">
    <citation type="submission" date="2021-01" db="EMBL/GenBank/DDBJ databases">
        <authorList>
            <consortium name="Genoscope - CEA"/>
            <person name="William W."/>
        </authorList>
    </citation>
    <scope>NUCLEOTIDE SEQUENCE</scope>
</reference>
<dbReference type="Proteomes" id="UP000683925">
    <property type="component" value="Unassembled WGS sequence"/>
</dbReference>
<dbReference type="InterPro" id="IPR000008">
    <property type="entry name" value="C2_dom"/>
</dbReference>
<dbReference type="OrthoDB" id="5855668at2759"/>
<accession>A0A8S1RWY9</accession>
<protein>
    <recommendedName>
        <fullName evidence="1">C2 domain-containing protein</fullName>
    </recommendedName>
</protein>
<evidence type="ECO:0000259" key="1">
    <source>
        <dbReference type="PROSITE" id="PS50004"/>
    </source>
</evidence>
<evidence type="ECO:0000313" key="3">
    <source>
        <dbReference type="Proteomes" id="UP000683925"/>
    </source>
</evidence>
<dbReference type="InterPro" id="IPR045052">
    <property type="entry name" value="Copine"/>
</dbReference>
<dbReference type="InterPro" id="IPR037768">
    <property type="entry name" value="C2B_Copine"/>
</dbReference>
<dbReference type="PANTHER" id="PTHR10857">
    <property type="entry name" value="COPINE"/>
    <property type="match status" value="1"/>
</dbReference>
<dbReference type="OMA" id="MEILICY"/>
<dbReference type="CDD" id="cd04048">
    <property type="entry name" value="C2A_Copine"/>
    <property type="match status" value="1"/>
</dbReference>
<dbReference type="PANTHER" id="PTHR10857:SF106">
    <property type="entry name" value="C2 DOMAIN-CONTAINING PROTEIN"/>
    <property type="match status" value="1"/>
</dbReference>
<dbReference type="GO" id="GO:0005886">
    <property type="term" value="C:plasma membrane"/>
    <property type="evidence" value="ECO:0007669"/>
    <property type="project" value="TreeGrafter"/>
</dbReference>
<dbReference type="EMBL" id="CAJJDP010000003">
    <property type="protein sequence ID" value="CAD8133561.1"/>
    <property type="molecule type" value="Genomic_DNA"/>
</dbReference>
<dbReference type="CDD" id="cd04047">
    <property type="entry name" value="C2B_Copine"/>
    <property type="match status" value="1"/>
</dbReference>
<gene>
    <name evidence="2" type="ORF">POCTA_138.1.T0040517</name>
</gene>
<proteinExistence type="predicted"/>
<organism evidence="2 3">
    <name type="scientific">Paramecium octaurelia</name>
    <dbReference type="NCBI Taxonomy" id="43137"/>
    <lineage>
        <taxon>Eukaryota</taxon>
        <taxon>Sar</taxon>
        <taxon>Alveolata</taxon>
        <taxon>Ciliophora</taxon>
        <taxon>Intramacronucleata</taxon>
        <taxon>Oligohymenophorea</taxon>
        <taxon>Peniculida</taxon>
        <taxon>Parameciidae</taxon>
        <taxon>Paramecium</taxon>
    </lineage>
</organism>
<dbReference type="GO" id="GO:0071277">
    <property type="term" value="P:cellular response to calcium ion"/>
    <property type="evidence" value="ECO:0007669"/>
    <property type="project" value="TreeGrafter"/>
</dbReference>
<dbReference type="Pfam" id="PF07002">
    <property type="entry name" value="Copine"/>
    <property type="match status" value="1"/>
</dbReference>